<accession>A0ACC0API1</accession>
<dbReference type="EMBL" id="CM044705">
    <property type="protein sequence ID" value="KAI5662907.1"/>
    <property type="molecule type" value="Genomic_DNA"/>
</dbReference>
<name>A0ACC0API1_CATRO</name>
<organism evidence="1 2">
    <name type="scientific">Catharanthus roseus</name>
    <name type="common">Madagascar periwinkle</name>
    <name type="synonym">Vinca rosea</name>
    <dbReference type="NCBI Taxonomy" id="4058"/>
    <lineage>
        <taxon>Eukaryota</taxon>
        <taxon>Viridiplantae</taxon>
        <taxon>Streptophyta</taxon>
        <taxon>Embryophyta</taxon>
        <taxon>Tracheophyta</taxon>
        <taxon>Spermatophyta</taxon>
        <taxon>Magnoliopsida</taxon>
        <taxon>eudicotyledons</taxon>
        <taxon>Gunneridae</taxon>
        <taxon>Pentapetalae</taxon>
        <taxon>asterids</taxon>
        <taxon>lamiids</taxon>
        <taxon>Gentianales</taxon>
        <taxon>Apocynaceae</taxon>
        <taxon>Rauvolfioideae</taxon>
        <taxon>Vinceae</taxon>
        <taxon>Catharanthinae</taxon>
        <taxon>Catharanthus</taxon>
    </lineage>
</organism>
<evidence type="ECO:0000313" key="1">
    <source>
        <dbReference type="EMBL" id="KAI5662907.1"/>
    </source>
</evidence>
<reference evidence="2" key="1">
    <citation type="journal article" date="2023" name="Nat. Plants">
        <title>Single-cell RNA sequencing provides a high-resolution roadmap for understanding the multicellular compartmentation of specialized metabolism.</title>
        <authorList>
            <person name="Sun S."/>
            <person name="Shen X."/>
            <person name="Li Y."/>
            <person name="Li Y."/>
            <person name="Wang S."/>
            <person name="Li R."/>
            <person name="Zhang H."/>
            <person name="Shen G."/>
            <person name="Guo B."/>
            <person name="Wei J."/>
            <person name="Xu J."/>
            <person name="St-Pierre B."/>
            <person name="Chen S."/>
            <person name="Sun C."/>
        </authorList>
    </citation>
    <scope>NUCLEOTIDE SEQUENCE [LARGE SCALE GENOMIC DNA]</scope>
</reference>
<keyword evidence="2" id="KW-1185">Reference proteome</keyword>
<comment type="caution">
    <text evidence="1">The sequence shown here is derived from an EMBL/GenBank/DDBJ whole genome shotgun (WGS) entry which is preliminary data.</text>
</comment>
<gene>
    <name evidence="1" type="ORF">M9H77_22230</name>
</gene>
<protein>
    <submittedName>
        <fullName evidence="1">Uncharacterized protein</fullName>
    </submittedName>
</protein>
<dbReference type="Proteomes" id="UP001060085">
    <property type="component" value="Linkage Group LG05"/>
</dbReference>
<sequence>MDRVQRVLTQILMEPHRGGQSLLGTIKIAVLPIAKVFTMCFLGFLMASKYVNILPANGRKLLNGLVFSLLLPCLIFSQLGEAITFEKMLQWWFIPFNVVLATISGSIIGLIVATIIRPPYPYFKFTIIQIGIGNIGNVPLVLIAALCRDKSNPFGDTEKCSQDGNAYISFGQWVGAIVLYTYVFNMLAPPPEGTFDLVDGHLPVKSPSKESSQALRDNSPEQVPLLAQEPVATDHTAQKKDKIKDFLKFLYEKLKLKQILQPPIIASILAMVIGCVPFLKRLIFTSDAPLYFFTDSCMILGEAMIPCILLALEETLLTVRPGTGSSRLGLRTTAAIIFGRLVLVPPTGLGIVMLADRLGLLPPGDKMFRFVLLLQHTMPTSVLSGAVANLRGCGKEAAAVLFWVHIFAIFSMAGWIILYLNILF</sequence>
<proteinExistence type="predicted"/>
<evidence type="ECO:0000313" key="2">
    <source>
        <dbReference type="Proteomes" id="UP001060085"/>
    </source>
</evidence>